<feature type="domain" description="Methyltransferase type 11" evidence="1">
    <location>
        <begin position="92"/>
        <end position="138"/>
    </location>
</feature>
<evidence type="ECO:0000313" key="3">
    <source>
        <dbReference type="Proteomes" id="UP000232638"/>
    </source>
</evidence>
<name>A0A2K8UE63_9GAMM</name>
<dbReference type="Pfam" id="PF08241">
    <property type="entry name" value="Methyltransf_11"/>
    <property type="match status" value="1"/>
</dbReference>
<gene>
    <name evidence="2" type="ORF">THSYN_24940</name>
</gene>
<dbReference type="SUPFAM" id="SSF53335">
    <property type="entry name" value="S-adenosyl-L-methionine-dependent methyltransferases"/>
    <property type="match status" value="1"/>
</dbReference>
<organism evidence="2 3">
    <name type="scientific">Candidatus Thiodictyon syntrophicum</name>
    <dbReference type="NCBI Taxonomy" id="1166950"/>
    <lineage>
        <taxon>Bacteria</taxon>
        <taxon>Pseudomonadati</taxon>
        <taxon>Pseudomonadota</taxon>
        <taxon>Gammaproteobacteria</taxon>
        <taxon>Chromatiales</taxon>
        <taxon>Chromatiaceae</taxon>
        <taxon>Thiodictyon</taxon>
    </lineage>
</organism>
<dbReference type="AlphaFoldDB" id="A0A2K8UE63"/>
<sequence>MTIGIIDRLARNERDESMKLEFSNTRLTWARSIWSYSKVQAFIGFLIRNNRTFISPEATQSELLNIGCGSNIVNGFINLDYSWRPGIHICWDLKNGIPLPDRSMVGAFSEHCLEHLSLANCKHVLGELHRVLRPGGRVRIVVPDAELYLNEYTRSRADGQFNAPYFDVNTDEKTPLMAINRVFRNFGHEYAYDFETMQVLLAEVGFYDIVHCAYMRGADARLLIDSIDRAVESLYVEATRP</sequence>
<evidence type="ECO:0000313" key="2">
    <source>
        <dbReference type="EMBL" id="AUB83870.1"/>
    </source>
</evidence>
<keyword evidence="3" id="KW-1185">Reference proteome</keyword>
<dbReference type="KEGG" id="tsy:THSYN_24940"/>
<dbReference type="Gene3D" id="3.40.50.150">
    <property type="entry name" value="Vaccinia Virus protein VP39"/>
    <property type="match status" value="1"/>
</dbReference>
<dbReference type="InterPro" id="IPR013216">
    <property type="entry name" value="Methyltransf_11"/>
</dbReference>
<reference evidence="2 3" key="1">
    <citation type="submission" date="2017-03" db="EMBL/GenBank/DDBJ databases">
        <title>Complete genome sequence of Candidatus 'Thiodictyon syntrophicum' sp. nov. strain Cad16T, a photolithoautotroph purple sulfur bacterium isolated from an alpine meromictic lake.</title>
        <authorList>
            <person name="Luedin S.M."/>
            <person name="Pothier J.F."/>
            <person name="Danza F."/>
            <person name="Storelli N."/>
            <person name="Wittwer M."/>
            <person name="Tonolla M."/>
        </authorList>
    </citation>
    <scope>NUCLEOTIDE SEQUENCE [LARGE SCALE GENOMIC DNA]</scope>
    <source>
        <strain evidence="2 3">Cad16T</strain>
    </source>
</reference>
<accession>A0A2K8UE63</accession>
<proteinExistence type="predicted"/>
<protein>
    <recommendedName>
        <fullName evidence="1">Methyltransferase type 11 domain-containing protein</fullName>
    </recommendedName>
</protein>
<dbReference type="Proteomes" id="UP000232638">
    <property type="component" value="Chromosome"/>
</dbReference>
<evidence type="ECO:0000259" key="1">
    <source>
        <dbReference type="Pfam" id="PF08241"/>
    </source>
</evidence>
<dbReference type="InterPro" id="IPR029063">
    <property type="entry name" value="SAM-dependent_MTases_sf"/>
</dbReference>
<dbReference type="EMBL" id="CP020370">
    <property type="protein sequence ID" value="AUB83870.1"/>
    <property type="molecule type" value="Genomic_DNA"/>
</dbReference>
<dbReference type="GO" id="GO:0008757">
    <property type="term" value="F:S-adenosylmethionine-dependent methyltransferase activity"/>
    <property type="evidence" value="ECO:0007669"/>
    <property type="project" value="InterPro"/>
</dbReference>